<dbReference type="InterPro" id="IPR020845">
    <property type="entry name" value="AMP-binding_CS"/>
</dbReference>
<dbReference type="Gene3D" id="2.30.38.10">
    <property type="entry name" value="Luciferase, Domain 3"/>
    <property type="match status" value="3"/>
</dbReference>
<dbReference type="Pfam" id="PF13193">
    <property type="entry name" value="AMP-binding_C"/>
    <property type="match status" value="4"/>
</dbReference>
<dbReference type="InterPro" id="IPR042099">
    <property type="entry name" value="ANL_N_sf"/>
</dbReference>
<dbReference type="CDD" id="cd19531">
    <property type="entry name" value="LCL_NRPS-like"/>
    <property type="match status" value="2"/>
</dbReference>
<dbReference type="SUPFAM" id="SSF52777">
    <property type="entry name" value="CoA-dependent acyltransferases"/>
    <property type="match status" value="7"/>
</dbReference>
<dbReference type="Gene3D" id="1.10.1200.10">
    <property type="entry name" value="ACP-like"/>
    <property type="match status" value="4"/>
</dbReference>
<keyword evidence="5" id="KW-0436">Ligase</keyword>
<dbReference type="PANTHER" id="PTHR45527:SF1">
    <property type="entry name" value="FATTY ACID SYNTHASE"/>
    <property type="match status" value="1"/>
</dbReference>
<dbReference type="Pfam" id="PF00501">
    <property type="entry name" value="AMP-binding"/>
    <property type="match status" value="4"/>
</dbReference>
<dbReference type="InterPro" id="IPR025110">
    <property type="entry name" value="AMP-bd_C"/>
</dbReference>
<evidence type="ECO:0000256" key="4">
    <source>
        <dbReference type="ARBA" id="ARBA00022553"/>
    </source>
</evidence>
<feature type="domain" description="Carrier" evidence="10">
    <location>
        <begin position="3937"/>
        <end position="4013"/>
    </location>
</feature>
<evidence type="ECO:0000313" key="11">
    <source>
        <dbReference type="EMBL" id="QJD81940.1"/>
    </source>
</evidence>
<dbReference type="FunFam" id="2.30.38.10:FF:000001">
    <property type="entry name" value="Non-ribosomal peptide synthetase PvdI"/>
    <property type="match status" value="4"/>
</dbReference>
<dbReference type="FunFam" id="3.40.50.12780:FF:000012">
    <property type="entry name" value="Non-ribosomal peptide synthetase"/>
    <property type="match status" value="4"/>
</dbReference>
<evidence type="ECO:0000259" key="10">
    <source>
        <dbReference type="PROSITE" id="PS50075"/>
    </source>
</evidence>
<dbReference type="SUPFAM" id="SSF56801">
    <property type="entry name" value="Acetyl-CoA synthetase-like"/>
    <property type="match status" value="4"/>
</dbReference>
<proteinExistence type="inferred from homology"/>
<sequence length="4024" mass="456952">MIDKYALNMLSASGEFEEEQRYWQQQLRDGLMPVTFPYDVASSAQDQRERASRTKSYAVPQQLSERLFAFCNHSDYGVYMTVLSAFPFLLHMYAQAEEIVVGSPVFRGDADEAQRMNAILPLCLAFDGSSSFKTTLSEVKRTVIEANDHEFYPLRDRVEELCEVVVLYDPIHEAGVTEGYVPDLTFAFTKREQTLHVEVEFGALLYEESMVDAIVRRLTRYLQVVLDEPNIMMADIDLVESEEKQRLVYDFNDTHAVYDEKATIQRMFEDQVLKTPDRIAVVDGSERWTYWELDAKANNLAHVLRGRGVVPNQCVGVMTERSAGMILSLLAILKAGGAYVPIDPAYPAERVAYMLENSGVRLLVHDSSGPKEMPELPCEMLDLSHVPTISFDPLPSVNGSDDLAYVIYTSGTTGKPKGVMIEHRNVVRLLFHDKPLFQFDENDVWTMFHSYCFDFSVWEMYGALLYGGKLVVIRKDVAQDPLRFVETMIRENVTVLNQTPSSFYHIIQHDLEREQPELRLRYVIFGGEALKPAILKPFKERYADTKLINMYGITETTVHVTFKEITDAEIATNVSNIGKPIPTLRCYILDDRQRLKPQGVVGELYVGGEGIARGYIHNETLTVEKFLNDPFLPGERLYRSGDLARWTEEGELEYFGRIDHQVKIRGHRIELGEIETKLLQQEEIQECLVIARKDAAGQFDLVAYYVAEQEVDVSSLREHLASELPDFMIPAFFKHLLALPLTDNGKVDRKALPQPELSRTAKQIYVAPRTPEEREIADLWADVLQLDEIGIQDNFFAIGGDSIKVIRFISRLNKALGCNLSVADFYRNPTIAELAVLLALPVSEGVDERERGFHLLEGMKSRLQNEIENVPMPADAEDYYPLSSIQMSMVFYSKLKPDEPIYHDQFYYVLDFARFDWELLRETVFRLAVKHPILRTSMQLERYSEPVQIVHRDRMPAMPLENLSACASEEQEQRIQAYMAEDLRNKFRFDGDLLWRLGVFQLSPREVCIVLSFHHAILDGWSVASFNKEIIDTYERLLQGDVVAAEPLKASYKDYVGIQLSRNCSLETEQFWKRELEGYTRNKLPYNLAAKQIGSRPASAIYRSEIDQELLVALDRLTRDQGFTLKEICFSAYLYLMSVITTEQDLVTGIVTHDRPAIEDGENMLGCFLNTLPFRETIIRTRTGLSFMDQVKQRLRQVATHDMPLVDIANLLGEGRQHAANPLFDALFNFTDFHVLENMDRQNEIKGSDRRLNLQSSEMTNTLFDLEVTRTWNRLGVQIKYARNYFYESEIETAFNMYLRILRNFAADPAAALQDIPLMAEEERERIVYGFNNTQTPYAREKTMHRLFEEQAARSPNRVALTMEGAEITYAELNAKANRVAAMLAERGVRPRDRVALIADRGFEMVIGMFGILKTGAAYVPIDPEYPEARQRYICENAEVTALLADRDDGLGIGNTLKLDPEYYGQWSDEESGIYAEPTDLAYIIYTSGSTGNPKGVMIEHHSAVNLIQWVNKRFEVGERDSLLFITSMCFDLSVYDLFGMLACGGKVVIARKDQVSDHTEMIRLLKQERITFWDSVPSTMNHLLSMLGQDEPDFTQTDLRLVFMSGDWIPVTLPKRIERFFPNASAIALGGATEATVWSNYYPIGTVEDTQSSIPYGVPMDNNYFYILDEALNPVPYGVAGELYIGGVGVARGYMNDPGKTMKAFLPNPFLPEPGERMYKTGDLGRMLPSGVMEFLGRKDHQVKIRGFRVELGEIESQLVKLKHVREAVVVDRPDKEGIPHLCAYVALDEAMTSQQLRDELSSKLPGYMVPSIFIPLERLPLTSNGKIDRKALPEPDDSFNTGSEFEEPRDETEERLARIWQEVLGKERIGIRDHFFEIGGHSLLATSLALKMNREFEVDIPLLAIFNHPTVQEIADIVRSAKRSNHRRIERAPERDEYPLSSAQQRMFILNRIEGEGLHYNSPAAFVVEGNLDVVRLEETFRSLLGRHEILRTSFALKDGLMVQRIHADAGSWSVERIKLDAEASKESAAQDAIRAFVRSFDLAKAPLLRVGLAQWTDNRHFLLFDMHHMISDGVSMGILIREFMAYYEQRELEAPRIQYRDYAAWQQQALNGDAMAEQRNYWLNRFADDVPVLQIATDYPRPAVKSFEGDRLSSSADKELTEGLQRVAASSGSTLYMVLLAAYNVLLAKYSGQTDIVVGSPIAGRSHADLESMLGVFINTLAMRNSPEPDKTFQQLLSEVKENALQAYANQDYPFEQLVEKLSLRKDISRNPLFDTMFILQNTDRMRYELEGLTFAEQPLEHQAVKFDLTLQAMEDSNGIRFDWEYGTKLFKRATVARLSGHWLQLLRSIALNPSQRLADIEMISEEEKRQILRTFNDTSAPYPEHTTLHETFEQQAARTPDRVAVVFEERQLTYRELNARSNQLARHLRERGVRADTVVGIMADRSFEMIVGIYAILKAGGAYVPLDPAYPEERLFYMLRDSGIELVLTQSDTALSLPVNTILLTDTSLYAGEDSNLPSISGPSHLAYVIYTSGSTGKPKGVMIEHRSVMNRLNWMQKQYPLTGDDVLLQKTRYSFDVSVWEMFWWFLAGARLSVLSPEAEMDPNRLAETIERDGVTVIHFVPSMLNAFLDYAEPSDTVAKGISSLRWVVCSGEALPLVSVQRFNRILGRPHSIRLVNLYGPTEATVDVTYFDCSPNDDDTIIPIGRPIDNTSVFVVDPLGRLQPIGVIGELCIAGIGLARGYAGELGRTQDRFVDHPYVSGERMYKTGDLARWLPDGSIEYRGRLDHQVKIRGFRIELGEIEAQLSAYPAIREAAVIDRSDAQQSRYLCAYYASNEEIPVSELRAYLSSKLPDYMIPSYFVRLNRMPLTANGKLDRRLLPEPVELIHTGKPYAAPRDACERRLAEIWQELLGIETVGLRDHFFELGGHSLKAMVLVSRIQKEMGVEAQVREVFQHPILEELAECIRVKEIRGYDAIPSAEILEYYPMSAAQRRMFILNQMEGKGVQYNNPNAFLLAGAIDERRLAEALRQLLMRHDTLRTSFAMENGLPVQRIASDAAISIERYEMSRSKTSERSSLEDIISRFVRPFDLHAAPLLRIGLARIAEDRHLLLFDMHHIISDGVSMGIFVREFIALYEGKELPALRIQYKDFATWQQEAAYQDALLDDETYWLNRFAGELPALDLPSDERRPAVFSYEGDRIQFSANREMTEGLHRVAARTGSSIYMVLLAAYNVLLAKVTGQTDIVVGSPIAGRSHADLEGMLGVFINTLAMRNAPEPDKTFEQLLLEVKENALQAYAHQDYPFEQLVDKLNVRKDLSRNPLFDTMFILQNMDQAQLEIPGLTLTPYPFDLRTSKYDLTLQASEEAGVLSFTMEFGTKLFKKETIERLSRHWLRILQCILLDPSRSLADIDILPEEERRSIVHDFNETTIDYAKDKTLLQMFEEQAAARPDEVAIVFEHERLTYWELDERSNRLAHTLRERGVTQDTVVGLMAERSLEMFIGIYGILKAGAAYLPMDPAYPQERLDYMLQDSGAKLVLSHTSQSVPISVESMQLADPDIYCDNGAALPAIAGPKSLAYVIYTSGSTGKPKGVMIEHQSLANLFAGMTQEIPFSAGDSILTLTSISFDIFVLESLIPLAAGMTLVAPAQQRERDLRSLEQYIAEHPVKTMQLTPSRLRMLLDGQILEPLRRASSLLIGGEAFPADLLQTLRATTMARIFNMYGPTETTVWSAIRELTESADIAIGKPIANTRMYVLDRSDRVQPIGVVGELCIAGEGLARGYWNRPDLTNEKFPPDSIQNQGRMYRTGDLAKWLPDGNLAYMGRIDHQVKIRGYRIELGEIEAVLRRHCSIQEAVVIAREDDNRPSYLCAYVVANEELTTAQYREQAMQSLPEYMVPSFFVRLDGIPLTPNGKIDRRALPVPQGNIHGGVEYVAPRNETEAKLMEIWSEILELETIGVHDDFFDLGGNSIQLVRLHMALEREEMLPERDTSLSFQYRTIEALASYIENRPVISVEVEEVAE</sequence>
<feature type="domain" description="Carrier" evidence="10">
    <location>
        <begin position="2899"/>
        <end position="2974"/>
    </location>
</feature>
<evidence type="ECO:0000256" key="2">
    <source>
        <dbReference type="ARBA" id="ARBA00006432"/>
    </source>
</evidence>
<keyword evidence="12" id="KW-1185">Reference proteome</keyword>
<reference evidence="11 12" key="1">
    <citation type="submission" date="2020-04" db="EMBL/GenBank/DDBJ databases">
        <title>Genome sequencing of novel species.</title>
        <authorList>
            <person name="Heo J."/>
            <person name="Kim S.-J."/>
            <person name="Kim J.-S."/>
            <person name="Hong S.-B."/>
            <person name="Kwon S.-W."/>
        </authorList>
    </citation>
    <scope>NUCLEOTIDE SEQUENCE [LARGE SCALE GENOMIC DNA]</scope>
    <source>
        <strain evidence="11 12">MFER-1</strain>
    </source>
</reference>
<dbReference type="PANTHER" id="PTHR45527">
    <property type="entry name" value="NONRIBOSOMAL PEPTIDE SYNTHETASE"/>
    <property type="match status" value="1"/>
</dbReference>
<keyword evidence="7" id="KW-0045">Antibiotic biosynthesis</keyword>
<keyword evidence="3" id="KW-0596">Phosphopantetheine</keyword>
<dbReference type="Gene3D" id="3.30.559.10">
    <property type="entry name" value="Chloramphenicol acetyltransferase-like domain"/>
    <property type="match status" value="3"/>
</dbReference>
<dbReference type="FunFam" id="3.30.300.30:FF:000010">
    <property type="entry name" value="Enterobactin synthetase component F"/>
    <property type="match status" value="4"/>
</dbReference>
<keyword evidence="8" id="KW-0511">Multifunctional enzyme</keyword>
<evidence type="ECO:0000256" key="5">
    <source>
        <dbReference type="ARBA" id="ARBA00022598"/>
    </source>
</evidence>
<dbReference type="InterPro" id="IPR020806">
    <property type="entry name" value="PKS_PP-bd"/>
</dbReference>
<dbReference type="PRINTS" id="PR00154">
    <property type="entry name" value="AMPBINDING"/>
</dbReference>
<name>A0A7Z2VFD7_9BACL</name>
<organism evidence="11 12">
    <name type="scientific">Cohnella herbarum</name>
    <dbReference type="NCBI Taxonomy" id="2728023"/>
    <lineage>
        <taxon>Bacteria</taxon>
        <taxon>Bacillati</taxon>
        <taxon>Bacillota</taxon>
        <taxon>Bacilli</taxon>
        <taxon>Bacillales</taxon>
        <taxon>Paenibacillaceae</taxon>
        <taxon>Cohnella</taxon>
    </lineage>
</organism>
<evidence type="ECO:0000256" key="9">
    <source>
        <dbReference type="SAM" id="MobiDB-lite"/>
    </source>
</evidence>
<gene>
    <name evidence="11" type="ORF">HH215_01250</name>
</gene>
<dbReference type="FunFam" id="3.40.50.980:FF:000001">
    <property type="entry name" value="Non-ribosomal peptide synthetase"/>
    <property type="match status" value="4"/>
</dbReference>
<dbReference type="GO" id="GO:0005829">
    <property type="term" value="C:cytosol"/>
    <property type="evidence" value="ECO:0007669"/>
    <property type="project" value="TreeGrafter"/>
</dbReference>
<dbReference type="InterPro" id="IPR023213">
    <property type="entry name" value="CAT-like_dom_sf"/>
</dbReference>
<dbReference type="Gene3D" id="3.30.300.30">
    <property type="match status" value="4"/>
</dbReference>
<dbReference type="Gene3D" id="3.30.559.30">
    <property type="entry name" value="Nonribosomal peptide synthetase, condensation domain"/>
    <property type="match status" value="4"/>
</dbReference>
<dbReference type="PROSITE" id="PS00455">
    <property type="entry name" value="AMP_BINDING"/>
    <property type="match status" value="4"/>
</dbReference>
<evidence type="ECO:0000256" key="6">
    <source>
        <dbReference type="ARBA" id="ARBA00022737"/>
    </source>
</evidence>
<evidence type="ECO:0000256" key="3">
    <source>
        <dbReference type="ARBA" id="ARBA00022450"/>
    </source>
</evidence>
<dbReference type="InterPro" id="IPR036736">
    <property type="entry name" value="ACP-like_sf"/>
</dbReference>
<keyword evidence="6" id="KW-0677">Repeat</keyword>
<dbReference type="InterPro" id="IPR045851">
    <property type="entry name" value="AMP-bd_C_sf"/>
</dbReference>
<dbReference type="Gene3D" id="3.40.50.12780">
    <property type="entry name" value="N-terminal domain of ligase-like"/>
    <property type="match status" value="1"/>
</dbReference>
<dbReference type="Pfam" id="PF00668">
    <property type="entry name" value="Condensation"/>
    <property type="match status" value="4"/>
</dbReference>
<protein>
    <submittedName>
        <fullName evidence="11">Amino acid adenylation domain-containing protein</fullName>
    </submittedName>
</protein>
<dbReference type="Pfam" id="PF00550">
    <property type="entry name" value="PP-binding"/>
    <property type="match status" value="4"/>
</dbReference>
<dbReference type="Gene3D" id="3.40.50.980">
    <property type="match status" value="6"/>
</dbReference>
<dbReference type="InterPro" id="IPR000873">
    <property type="entry name" value="AMP-dep_synth/lig_dom"/>
</dbReference>
<evidence type="ECO:0000256" key="1">
    <source>
        <dbReference type="ARBA" id="ARBA00001957"/>
    </source>
</evidence>
<evidence type="ECO:0000256" key="8">
    <source>
        <dbReference type="ARBA" id="ARBA00023268"/>
    </source>
</evidence>
<dbReference type="NCBIfam" id="TIGR01733">
    <property type="entry name" value="AA-adenyl-dom"/>
    <property type="match status" value="4"/>
</dbReference>
<accession>A0A7Z2VFD7</accession>
<dbReference type="RefSeq" id="WP_169278245.1">
    <property type="nucleotide sequence ID" value="NZ_CP051680.1"/>
</dbReference>
<feature type="domain" description="Carrier" evidence="10">
    <location>
        <begin position="1849"/>
        <end position="1924"/>
    </location>
</feature>
<dbReference type="InterPro" id="IPR009081">
    <property type="entry name" value="PP-bd_ACP"/>
</dbReference>
<feature type="region of interest" description="Disordered" evidence="9">
    <location>
        <begin position="1832"/>
        <end position="1853"/>
    </location>
</feature>
<dbReference type="GO" id="GO:0044550">
    <property type="term" value="P:secondary metabolite biosynthetic process"/>
    <property type="evidence" value="ECO:0007669"/>
    <property type="project" value="UniProtKB-ARBA"/>
</dbReference>
<dbReference type="SMART" id="SM01294">
    <property type="entry name" value="PKS_PP_betabranch"/>
    <property type="match status" value="1"/>
</dbReference>
<dbReference type="Proteomes" id="UP000502248">
    <property type="component" value="Chromosome"/>
</dbReference>
<dbReference type="GO" id="GO:0017000">
    <property type="term" value="P:antibiotic biosynthetic process"/>
    <property type="evidence" value="ECO:0007669"/>
    <property type="project" value="UniProtKB-KW"/>
</dbReference>
<dbReference type="FunFam" id="1.10.1200.10:FF:000005">
    <property type="entry name" value="Nonribosomal peptide synthetase 1"/>
    <property type="match status" value="3"/>
</dbReference>
<dbReference type="FunFam" id="3.30.559.30:FF:000001">
    <property type="entry name" value="Non-ribosomal peptide synthetase"/>
    <property type="match status" value="2"/>
</dbReference>
<comment type="cofactor">
    <cofactor evidence="1">
        <name>pantetheine 4'-phosphate</name>
        <dbReference type="ChEBI" id="CHEBI:47942"/>
    </cofactor>
</comment>
<dbReference type="CDD" id="cd17643">
    <property type="entry name" value="A_NRPS_Cytc1-like"/>
    <property type="match status" value="1"/>
</dbReference>
<dbReference type="GO" id="GO:0008610">
    <property type="term" value="P:lipid biosynthetic process"/>
    <property type="evidence" value="ECO:0007669"/>
    <property type="project" value="UniProtKB-ARBA"/>
</dbReference>
<dbReference type="KEGG" id="cheb:HH215_01250"/>
<keyword evidence="4" id="KW-0597">Phosphoprotein</keyword>
<dbReference type="PROSITE" id="PS50075">
    <property type="entry name" value="CARRIER"/>
    <property type="match status" value="4"/>
</dbReference>
<dbReference type="EMBL" id="CP051680">
    <property type="protein sequence ID" value="QJD81940.1"/>
    <property type="molecule type" value="Genomic_DNA"/>
</dbReference>
<dbReference type="GO" id="GO:0043041">
    <property type="term" value="P:amino acid activation for nonribosomal peptide biosynthetic process"/>
    <property type="evidence" value="ECO:0007669"/>
    <property type="project" value="TreeGrafter"/>
</dbReference>
<dbReference type="InterPro" id="IPR001242">
    <property type="entry name" value="Condensation_dom"/>
</dbReference>
<dbReference type="CDD" id="cd05930">
    <property type="entry name" value="A_NRPS"/>
    <property type="match status" value="2"/>
</dbReference>
<feature type="domain" description="Carrier" evidence="10">
    <location>
        <begin position="767"/>
        <end position="842"/>
    </location>
</feature>
<dbReference type="GO" id="GO:0031177">
    <property type="term" value="F:phosphopantetheine binding"/>
    <property type="evidence" value="ECO:0007669"/>
    <property type="project" value="InterPro"/>
</dbReference>
<evidence type="ECO:0000256" key="7">
    <source>
        <dbReference type="ARBA" id="ARBA00023194"/>
    </source>
</evidence>
<dbReference type="NCBIfam" id="NF003417">
    <property type="entry name" value="PRK04813.1"/>
    <property type="match status" value="4"/>
</dbReference>
<dbReference type="InterPro" id="IPR010071">
    <property type="entry name" value="AA_adenyl_dom"/>
</dbReference>
<dbReference type="SMART" id="SM00823">
    <property type="entry name" value="PKS_PP"/>
    <property type="match status" value="3"/>
</dbReference>
<dbReference type="InterPro" id="IPR020459">
    <property type="entry name" value="AMP-binding"/>
</dbReference>
<comment type="similarity">
    <text evidence="2">Belongs to the ATP-dependent AMP-binding enzyme family.</text>
</comment>
<dbReference type="GO" id="GO:0016874">
    <property type="term" value="F:ligase activity"/>
    <property type="evidence" value="ECO:0007669"/>
    <property type="project" value="UniProtKB-KW"/>
</dbReference>
<dbReference type="SUPFAM" id="SSF47336">
    <property type="entry name" value="ACP-like"/>
    <property type="match status" value="4"/>
</dbReference>
<dbReference type="FunFam" id="3.40.50.980:FF:000002">
    <property type="entry name" value="Enterobactin synthetase component F"/>
    <property type="match status" value="2"/>
</dbReference>
<evidence type="ECO:0000313" key="12">
    <source>
        <dbReference type="Proteomes" id="UP000502248"/>
    </source>
</evidence>